<sequence length="279" mass="29688">MGICAGHIMKSARLLILGVAVLAAGGAGYIAMNLATPPPAPVVAAPEAPQIKLEDVLVATENLGVGAELTSQMRWQPWPAEAISEGYITRASEPDAINQLSGATVRLQFFTGEPIRKAKLIGPGQSFMSSILPPGMRAVATQINAESSAGGFILPNDFVDVIMTRRKPDNGDKSLTPFTTETVLQNVRVLAIDQAIQEDEQGRKVMVGQTATLEVTPEQAEIITVAQQMADRLTLALRSTQDVEDRDIKQADYLVSSPTRSGTVKVIKSGSVTEIGPRS</sequence>
<accession>C4WEN7</accession>
<organism evidence="2 3">
    <name type="scientific">Brucella intermedia LMG 3301</name>
    <dbReference type="NCBI Taxonomy" id="641118"/>
    <lineage>
        <taxon>Bacteria</taxon>
        <taxon>Pseudomonadati</taxon>
        <taxon>Pseudomonadota</taxon>
        <taxon>Alphaproteobacteria</taxon>
        <taxon>Hyphomicrobiales</taxon>
        <taxon>Brucellaceae</taxon>
        <taxon>Brucella/Ochrobactrum group</taxon>
        <taxon>Brucella</taxon>
    </lineage>
</organism>
<dbReference type="CDD" id="cd11614">
    <property type="entry name" value="SAF_CpaB_FlgA_like"/>
    <property type="match status" value="1"/>
</dbReference>
<dbReference type="HOGENOM" id="CLU_057068_1_1_5"/>
<dbReference type="InterPro" id="IPR017592">
    <property type="entry name" value="Pilus_assmbl_Flp-typ_CpaB"/>
</dbReference>
<reference evidence="2 3" key="1">
    <citation type="submission" date="2009-05" db="EMBL/GenBank/DDBJ databases">
        <authorList>
            <person name="Setubal J.C."/>
            <person name="Boyle S."/>
            <person name="Crasta O.R."/>
            <person name="Gillespie J.J."/>
            <person name="Kenyon R.W."/>
            <person name="Lu J."/>
            <person name="Mane S."/>
            <person name="Nagrani S."/>
            <person name="Shallom J.M."/>
            <person name="Shallom S."/>
            <person name="Shukla M."/>
            <person name="Snyder E.E."/>
            <person name="Sobral B.W."/>
            <person name="Wattam A.R."/>
            <person name="Will R."/>
            <person name="Williams K."/>
            <person name="Yoo H."/>
            <person name="Munk C."/>
            <person name="Tapia R."/>
            <person name="Green L."/>
            <person name="Rogers Y."/>
            <person name="Detter J.C."/>
            <person name="Bruce D."/>
            <person name="Brettin T.S."/>
            <person name="Tsolis R."/>
        </authorList>
    </citation>
    <scope>NUCLEOTIDE SEQUENCE [LARGE SCALE GENOMIC DNA]</scope>
    <source>
        <strain evidence="2 3">LMG 3301</strain>
    </source>
</reference>
<gene>
    <name evidence="2" type="primary">cpaB</name>
    <name evidence="2" type="ORF">OINT_1002555</name>
</gene>
<dbReference type="InterPro" id="IPR031571">
    <property type="entry name" value="RcpC_dom"/>
</dbReference>
<dbReference type="Proteomes" id="UP000004386">
    <property type="component" value="Unassembled WGS sequence"/>
</dbReference>
<dbReference type="Pfam" id="PF16976">
    <property type="entry name" value="RcpC"/>
    <property type="match status" value="1"/>
</dbReference>
<dbReference type="NCBIfam" id="TIGR03177">
    <property type="entry name" value="pilus_cpaB"/>
    <property type="match status" value="1"/>
</dbReference>
<dbReference type="SMART" id="SM00858">
    <property type="entry name" value="SAF"/>
    <property type="match status" value="1"/>
</dbReference>
<evidence type="ECO:0000313" key="3">
    <source>
        <dbReference type="Proteomes" id="UP000004386"/>
    </source>
</evidence>
<dbReference type="AlphaFoldDB" id="C4WEN7"/>
<dbReference type="EMBL" id="ACQA01000001">
    <property type="protein sequence ID" value="EEQ97073.1"/>
    <property type="molecule type" value="Genomic_DNA"/>
</dbReference>
<name>C4WEN7_9HYPH</name>
<comment type="caution">
    <text evidence="2">The sequence shown here is derived from an EMBL/GenBank/DDBJ whole genome shotgun (WGS) entry which is preliminary data.</text>
</comment>
<dbReference type="InterPro" id="IPR013974">
    <property type="entry name" value="SAF"/>
</dbReference>
<feature type="domain" description="SAF" evidence="1">
    <location>
        <begin position="54"/>
        <end position="121"/>
    </location>
</feature>
<evidence type="ECO:0000313" key="2">
    <source>
        <dbReference type="EMBL" id="EEQ97073.1"/>
    </source>
</evidence>
<protein>
    <submittedName>
        <fullName evidence="2">Flp pilus assembly protein CpaB</fullName>
    </submittedName>
</protein>
<proteinExistence type="predicted"/>
<evidence type="ECO:0000259" key="1">
    <source>
        <dbReference type="SMART" id="SM00858"/>
    </source>
</evidence>